<reference evidence="4" key="1">
    <citation type="submission" date="2016-10" db="EMBL/GenBank/DDBJ databases">
        <authorList>
            <person name="Varghese N."/>
            <person name="Submissions S."/>
        </authorList>
    </citation>
    <scope>NUCLEOTIDE SEQUENCE [LARGE SCALE GENOMIC DNA]</scope>
    <source>
        <strain evidence="4">DSM 10146</strain>
    </source>
</reference>
<gene>
    <name evidence="3" type="ORF">SAMN04488105_11174</name>
</gene>
<name>A0A1G7HNE1_9RHOB</name>
<evidence type="ECO:0000259" key="2">
    <source>
        <dbReference type="Pfam" id="PF12804"/>
    </source>
</evidence>
<keyword evidence="4" id="KW-1185">Reference proteome</keyword>
<dbReference type="EMBL" id="FNAV01000011">
    <property type="protein sequence ID" value="SDF01990.1"/>
    <property type="molecule type" value="Genomic_DNA"/>
</dbReference>
<proteinExistence type="predicted"/>
<organism evidence="3 4">
    <name type="scientific">Salipiger thiooxidans</name>
    <dbReference type="NCBI Taxonomy" id="282683"/>
    <lineage>
        <taxon>Bacteria</taxon>
        <taxon>Pseudomonadati</taxon>
        <taxon>Pseudomonadota</taxon>
        <taxon>Alphaproteobacteria</taxon>
        <taxon>Rhodobacterales</taxon>
        <taxon>Roseobacteraceae</taxon>
        <taxon>Salipiger</taxon>
    </lineage>
</organism>
<evidence type="ECO:0000313" key="3">
    <source>
        <dbReference type="EMBL" id="SDF01990.1"/>
    </source>
</evidence>
<evidence type="ECO:0000313" key="4">
    <source>
        <dbReference type="Proteomes" id="UP000198994"/>
    </source>
</evidence>
<dbReference type="GO" id="GO:0016779">
    <property type="term" value="F:nucleotidyltransferase activity"/>
    <property type="evidence" value="ECO:0007669"/>
    <property type="project" value="UniProtKB-KW"/>
</dbReference>
<sequence>MGGIAVLIPAAGASRRMRGTDKLLMDIGGMCLLRRQAEAALAAADHVAITIPGHQHPRAKALAGLPVQIVEVPDSDLGMSSSIRRGVGFLPRDLDGVMILPADMPEITTADITEVIRAFRNVPRPTIQQAVTADGTPGHPVLFPADCFPALQALSGDMGAKAVLKANIHRVRQVPLAGQRALVDLDTPEAWAEWQAAQQAAE</sequence>
<dbReference type="STRING" id="282683.SAMN04488105_11174"/>
<protein>
    <submittedName>
        <fullName evidence="3">CTP:molybdopterin cytidylyltransferase MocA</fullName>
    </submittedName>
</protein>
<dbReference type="AlphaFoldDB" id="A0A1G7HNE1"/>
<dbReference type="InterPro" id="IPR025877">
    <property type="entry name" value="MobA-like_NTP_Trfase"/>
</dbReference>
<feature type="domain" description="MobA-like NTP transferase" evidence="2">
    <location>
        <begin position="7"/>
        <end position="169"/>
    </location>
</feature>
<keyword evidence="3" id="KW-0808">Transferase</keyword>
<accession>A0A1G7HNE1</accession>
<dbReference type="PANTHER" id="PTHR43777">
    <property type="entry name" value="MOLYBDENUM COFACTOR CYTIDYLYLTRANSFERASE"/>
    <property type="match status" value="1"/>
</dbReference>
<dbReference type="OrthoDB" id="9779263at2"/>
<dbReference type="InterPro" id="IPR029044">
    <property type="entry name" value="Nucleotide-diphossugar_trans"/>
</dbReference>
<keyword evidence="1" id="KW-0460">Magnesium</keyword>
<keyword evidence="3" id="KW-0548">Nucleotidyltransferase</keyword>
<dbReference type="CDD" id="cd04182">
    <property type="entry name" value="GT_2_like_f"/>
    <property type="match status" value="1"/>
</dbReference>
<dbReference type="SUPFAM" id="SSF53448">
    <property type="entry name" value="Nucleotide-diphospho-sugar transferases"/>
    <property type="match status" value="1"/>
</dbReference>
<evidence type="ECO:0000256" key="1">
    <source>
        <dbReference type="ARBA" id="ARBA00022842"/>
    </source>
</evidence>
<dbReference type="Pfam" id="PF12804">
    <property type="entry name" value="NTP_transf_3"/>
    <property type="match status" value="1"/>
</dbReference>
<dbReference type="RefSeq" id="WP_040383998.1">
    <property type="nucleotide sequence ID" value="NZ_FNAV01000011.1"/>
</dbReference>
<dbReference type="Gene3D" id="3.90.550.10">
    <property type="entry name" value="Spore Coat Polysaccharide Biosynthesis Protein SpsA, Chain A"/>
    <property type="match status" value="1"/>
</dbReference>
<dbReference type="Proteomes" id="UP000198994">
    <property type="component" value="Unassembled WGS sequence"/>
</dbReference>
<dbReference type="PANTHER" id="PTHR43777:SF1">
    <property type="entry name" value="MOLYBDENUM COFACTOR CYTIDYLYLTRANSFERASE"/>
    <property type="match status" value="1"/>
</dbReference>